<comment type="caution">
    <text evidence="1">The sequence shown here is derived from an EMBL/GenBank/DDBJ whole genome shotgun (WGS) entry which is preliminary data.</text>
</comment>
<sequence length="135" mass="15223">MSSGTRNSQSRSTFWAFPCENLEGPPLRLLALDGGGIRGLSELLVLKEVMHQLMGVLSGLALVYSEKGQWKEAEALQVMVVEKRKRLLGDDHPHTLTSMGNLALTYWNLGQRKEAEELEVMMEKRQQLSDDDYDC</sequence>
<evidence type="ECO:0000313" key="1">
    <source>
        <dbReference type="EMBL" id="KAF7778938.1"/>
    </source>
</evidence>
<dbReference type="Gene3D" id="1.25.40.10">
    <property type="entry name" value="Tetratricopeptide repeat domain"/>
    <property type="match status" value="1"/>
</dbReference>
<reference evidence="1 2" key="1">
    <citation type="journal article" name="Sci. Rep.">
        <title>Telomere-to-telomere assembled and centromere annotated genomes of the two main subspecies of the button mushroom Agaricus bisporus reveal especially polymorphic chromosome ends.</title>
        <authorList>
            <person name="Sonnenberg A.S.M."/>
            <person name="Sedaghat-Telgerd N."/>
            <person name="Lavrijssen B."/>
            <person name="Ohm R.A."/>
            <person name="Hendrickx P.M."/>
            <person name="Scholtmeijer K."/>
            <person name="Baars J.J.P."/>
            <person name="van Peer A."/>
        </authorList>
    </citation>
    <scope>NUCLEOTIDE SEQUENCE [LARGE SCALE GENOMIC DNA]</scope>
    <source>
        <strain evidence="1 2">H119_p4</strain>
    </source>
</reference>
<dbReference type="SUPFAM" id="SSF48452">
    <property type="entry name" value="TPR-like"/>
    <property type="match status" value="1"/>
</dbReference>
<dbReference type="Proteomes" id="UP000629468">
    <property type="component" value="Unassembled WGS sequence"/>
</dbReference>
<dbReference type="InterPro" id="IPR053137">
    <property type="entry name" value="NLR-like"/>
</dbReference>
<evidence type="ECO:0008006" key="3">
    <source>
        <dbReference type="Google" id="ProtNLM"/>
    </source>
</evidence>
<name>A0A8H7F6Z5_AGABI</name>
<dbReference type="PANTHER" id="PTHR46082">
    <property type="entry name" value="ATP/GTP-BINDING PROTEIN-RELATED"/>
    <property type="match status" value="1"/>
</dbReference>
<dbReference type="EMBL" id="JABXXO010000004">
    <property type="protein sequence ID" value="KAF7778938.1"/>
    <property type="molecule type" value="Genomic_DNA"/>
</dbReference>
<gene>
    <name evidence="1" type="ORF">Agabi119p4_3283</name>
</gene>
<dbReference type="InterPro" id="IPR011990">
    <property type="entry name" value="TPR-like_helical_dom_sf"/>
</dbReference>
<dbReference type="Pfam" id="PF13424">
    <property type="entry name" value="TPR_12"/>
    <property type="match status" value="1"/>
</dbReference>
<accession>A0A8H7F6Z5</accession>
<dbReference type="AlphaFoldDB" id="A0A8H7F6Z5"/>
<organism evidence="1 2">
    <name type="scientific">Agaricus bisporus var. burnettii</name>
    <dbReference type="NCBI Taxonomy" id="192524"/>
    <lineage>
        <taxon>Eukaryota</taxon>
        <taxon>Fungi</taxon>
        <taxon>Dikarya</taxon>
        <taxon>Basidiomycota</taxon>
        <taxon>Agaricomycotina</taxon>
        <taxon>Agaricomycetes</taxon>
        <taxon>Agaricomycetidae</taxon>
        <taxon>Agaricales</taxon>
        <taxon>Agaricineae</taxon>
        <taxon>Agaricaceae</taxon>
        <taxon>Agaricus</taxon>
    </lineage>
</organism>
<proteinExistence type="predicted"/>
<evidence type="ECO:0000313" key="2">
    <source>
        <dbReference type="Proteomes" id="UP000629468"/>
    </source>
</evidence>
<protein>
    <recommendedName>
        <fullName evidence="3">Kinesin light chain</fullName>
    </recommendedName>
</protein>
<dbReference type="PANTHER" id="PTHR46082:SF6">
    <property type="entry name" value="AAA+ ATPASE DOMAIN-CONTAINING PROTEIN-RELATED"/>
    <property type="match status" value="1"/>
</dbReference>